<proteinExistence type="predicted"/>
<reference evidence="2 3" key="1">
    <citation type="submission" date="2024-02" db="EMBL/GenBank/DDBJ databases">
        <title>Whole genome sequencing of Parabacteroides sp. AD58.</title>
        <authorList>
            <person name="Chaplin A.V."/>
            <person name="Pikina A.P."/>
            <person name="Sokolova S.R."/>
            <person name="Korostin D.O."/>
            <person name="Efimov B.A."/>
        </authorList>
    </citation>
    <scope>NUCLEOTIDE SEQUENCE [LARGE SCALE GENOMIC DNA]</scope>
    <source>
        <strain evidence="2 3">AD58</strain>
    </source>
</reference>
<dbReference type="Pfam" id="PF20600">
    <property type="entry name" value="ExoX-like_C"/>
    <property type="match status" value="1"/>
</dbReference>
<feature type="domain" description="Exodeoxyribonuclease X-like C-terminal" evidence="1">
    <location>
        <begin position="111"/>
        <end position="135"/>
    </location>
</feature>
<dbReference type="Proteomes" id="UP001320603">
    <property type="component" value="Chromosome"/>
</dbReference>
<evidence type="ECO:0000259" key="1">
    <source>
        <dbReference type="Pfam" id="PF20600"/>
    </source>
</evidence>
<organism evidence="2 3">
    <name type="scientific">Parabacteroides absconsus</name>
    <dbReference type="NCBI Taxonomy" id="2951805"/>
    <lineage>
        <taxon>Bacteria</taxon>
        <taxon>Pseudomonadati</taxon>
        <taxon>Bacteroidota</taxon>
        <taxon>Bacteroidia</taxon>
        <taxon>Bacteroidales</taxon>
        <taxon>Tannerellaceae</taxon>
        <taxon>Parabacteroides</taxon>
    </lineage>
</organism>
<evidence type="ECO:0000313" key="3">
    <source>
        <dbReference type="Proteomes" id="UP001320603"/>
    </source>
</evidence>
<sequence length="283" mass="33103">MARPVIPGMSADEQLKLYEQLQHYNAERDSYKVAGVYLLVIPHDGKKCYSLWCYSPTLERNPILFIQDLSEQIQESLRLATSMFFYSKRKLLIVEYNAKRMTSKGDDLIGFGKYRGHYLYEILQIDPAYVVWIANKYTPRIPKQERFVQIARVYVSVYLDRIWQKKKQTETSHYLGKKGQTVKDLTLKVSHVRLEDDPYKTGVQGNEPVFYVNQIVGLTDIHGNRVIIIFPALYPSLVSGQLSALEHAYRAGEILHVSTARIFKIFEYRGIKYTRLYYVRLKR</sequence>
<protein>
    <recommendedName>
        <fullName evidence="1">Exodeoxyribonuclease X-like C-terminal domain-containing protein</fullName>
    </recommendedName>
</protein>
<dbReference type="EMBL" id="CP146284">
    <property type="protein sequence ID" value="WWV67800.1"/>
    <property type="molecule type" value="Genomic_DNA"/>
</dbReference>
<dbReference type="InterPro" id="IPR046768">
    <property type="entry name" value="ExoX-like_C"/>
</dbReference>
<name>A0ABZ2IP62_9BACT</name>
<accession>A0ABZ2IP62</accession>
<gene>
    <name evidence="2" type="ORF">NEE14_007590</name>
</gene>
<dbReference type="RefSeq" id="WP_251968155.1">
    <property type="nucleotide sequence ID" value="NZ_CP146284.1"/>
</dbReference>
<keyword evidence="3" id="KW-1185">Reference proteome</keyword>
<evidence type="ECO:0000313" key="2">
    <source>
        <dbReference type="EMBL" id="WWV67800.1"/>
    </source>
</evidence>